<dbReference type="InterPro" id="IPR036388">
    <property type="entry name" value="WH-like_DNA-bd_sf"/>
</dbReference>
<dbReference type="InterPro" id="IPR036390">
    <property type="entry name" value="WH_DNA-bd_sf"/>
</dbReference>
<dbReference type="GO" id="GO:0046872">
    <property type="term" value="F:metal ion binding"/>
    <property type="evidence" value="ECO:0007669"/>
    <property type="project" value="UniProtKB-KW"/>
</dbReference>
<organism evidence="4 5">
    <name type="scientific">Tepidanaerobacter acetatoxydans (strain DSM 21804 / JCM 16047 / Re1)</name>
    <dbReference type="NCBI Taxonomy" id="1209989"/>
    <lineage>
        <taxon>Bacteria</taxon>
        <taxon>Bacillati</taxon>
        <taxon>Bacillota</taxon>
        <taxon>Clostridia</taxon>
        <taxon>Thermosediminibacterales</taxon>
        <taxon>Tepidanaerobacteraceae</taxon>
        <taxon>Tepidanaerobacter</taxon>
    </lineage>
</organism>
<feature type="domain" description="3H" evidence="2">
    <location>
        <begin position="71"/>
        <end position="167"/>
    </location>
</feature>
<dbReference type="InterPro" id="IPR004173">
    <property type="entry name" value="3H_domain"/>
</dbReference>
<keyword evidence="5" id="KW-1185">Reference proteome</keyword>
<dbReference type="InterPro" id="IPR013196">
    <property type="entry name" value="HTH_11"/>
</dbReference>
<feature type="binding site" evidence="1">
    <location>
        <position position="142"/>
    </location>
    <ligand>
        <name>Ni(2+)</name>
        <dbReference type="ChEBI" id="CHEBI:49786"/>
    </ligand>
</feature>
<dbReference type="PANTHER" id="PTHR40068:SF1">
    <property type="entry name" value="TRANSCRIPTION REPRESSOR NIAR-RELATED"/>
    <property type="match status" value="1"/>
</dbReference>
<feature type="binding site" evidence="1">
    <location>
        <position position="83"/>
    </location>
    <ligand>
        <name>Ni(2+)</name>
        <dbReference type="ChEBI" id="CHEBI:49786"/>
    </ligand>
</feature>
<evidence type="ECO:0000259" key="3">
    <source>
        <dbReference type="Pfam" id="PF08279"/>
    </source>
</evidence>
<protein>
    <submittedName>
        <fullName evidence="4">Putative transcription repressor NiaR</fullName>
    </submittedName>
</protein>
<feature type="domain" description="Helix-turn-helix type 11" evidence="3">
    <location>
        <begin position="6"/>
        <end position="58"/>
    </location>
</feature>
<dbReference type="PIRSF" id="PIRSF037847">
    <property type="entry name" value="NiaR"/>
    <property type="match status" value="1"/>
</dbReference>
<evidence type="ECO:0000313" key="5">
    <source>
        <dbReference type="Proteomes" id="UP000010802"/>
    </source>
</evidence>
<dbReference type="Pfam" id="PF08279">
    <property type="entry name" value="HTH_11"/>
    <property type="match status" value="1"/>
</dbReference>
<dbReference type="SUPFAM" id="SSF75500">
    <property type="entry name" value="Putative transcriptional regulator TM1602, C-terminal domain"/>
    <property type="match status" value="1"/>
</dbReference>
<dbReference type="SUPFAM" id="SSF46785">
    <property type="entry name" value="Winged helix' DNA-binding domain"/>
    <property type="match status" value="1"/>
</dbReference>
<evidence type="ECO:0000313" key="4">
    <source>
        <dbReference type="EMBL" id="CCP25498.1"/>
    </source>
</evidence>
<dbReference type="EMBL" id="HF563609">
    <property type="protein sequence ID" value="CCP25498.1"/>
    <property type="molecule type" value="Genomic_DNA"/>
</dbReference>
<dbReference type="Proteomes" id="UP000010802">
    <property type="component" value="Chromosome"/>
</dbReference>
<keyword evidence="1" id="KW-0533">Nickel</keyword>
<dbReference type="RefSeq" id="WP_013777843.1">
    <property type="nucleotide sequence ID" value="NC_015519.1"/>
</dbReference>
<dbReference type="KEGG" id="tep:TepRe1_0733"/>
<dbReference type="HOGENOM" id="CLU_108798_0_0_9"/>
<accession>L0S0V0</accession>
<dbReference type="Pfam" id="PF02829">
    <property type="entry name" value="3H"/>
    <property type="match status" value="1"/>
</dbReference>
<keyword evidence="1" id="KW-0479">Metal-binding</keyword>
<gene>
    <name evidence="4" type="primary">niaR</name>
    <name evidence="4" type="ordered locus">TEPIRE1_0793</name>
</gene>
<dbReference type="InterPro" id="IPR026043">
    <property type="entry name" value="NadR"/>
</dbReference>
<reference evidence="5" key="1">
    <citation type="journal article" date="2013" name="Genome Announc.">
        <title>First genome sequence of a syntrophic acetate-oxidizing bacterium, Tepidanaerobacter acetatoxydans strain Re1.</title>
        <authorList>
            <person name="Manzoor S."/>
            <person name="Bongcam-Rudloff E."/>
            <person name="Schnurer A."/>
            <person name="Muller B."/>
        </authorList>
    </citation>
    <scope>NUCLEOTIDE SEQUENCE [LARGE SCALE GENOMIC DNA]</scope>
    <source>
        <strain evidence="5">Re1</strain>
    </source>
</reference>
<dbReference type="Gene3D" id="3.30.1340.20">
    <property type="entry name" value="3H domain"/>
    <property type="match status" value="1"/>
</dbReference>
<dbReference type="STRING" id="1209989.TepRe1_0733"/>
<dbReference type="InterPro" id="IPR035922">
    <property type="entry name" value="3H_dom_sf"/>
</dbReference>
<evidence type="ECO:0000256" key="1">
    <source>
        <dbReference type="PIRSR" id="PIRSR037847-1"/>
    </source>
</evidence>
<feature type="binding site" evidence="1">
    <location>
        <position position="75"/>
    </location>
    <ligand>
        <name>Ni(2+)</name>
        <dbReference type="ChEBI" id="CHEBI:49786"/>
    </ligand>
</feature>
<dbReference type="PATRIC" id="fig|1209989.3.peg.877"/>
<accession>F4LWL8</accession>
<dbReference type="KEGG" id="tae:TepiRe1_0793"/>
<feature type="binding site" evidence="1">
    <location>
        <position position="144"/>
    </location>
    <ligand>
        <name>Ni(2+)</name>
        <dbReference type="ChEBI" id="CHEBI:49786"/>
    </ligand>
</feature>
<dbReference type="eggNOG" id="COG1827">
    <property type="taxonomic scope" value="Bacteria"/>
</dbReference>
<dbReference type="AlphaFoldDB" id="F4LWL8"/>
<dbReference type="OrthoDB" id="9792661at2"/>
<name>F4LWL8_TEPAE</name>
<dbReference type="Gene3D" id="1.10.10.10">
    <property type="entry name" value="Winged helix-like DNA-binding domain superfamily/Winged helix DNA-binding domain"/>
    <property type="match status" value="1"/>
</dbReference>
<proteinExistence type="predicted"/>
<sequence>MNAEQRRDKILDLLQSHPEPLSGNELAKIFEVTRQIIVQDIAILRASGKDIIATAQGYMIKKPFPVCTKQIAVCHDERDTQEELLTFVECGCKVIDVIVEHPLYGELRGMLMLSNSQDVDTFLNAVNRHKANLLSRLTNGVHIHTVEAINFDCISRAEKLLKEKGFLLE</sequence>
<evidence type="ECO:0000259" key="2">
    <source>
        <dbReference type="Pfam" id="PF02829"/>
    </source>
</evidence>
<dbReference type="PANTHER" id="PTHR40068">
    <property type="entry name" value="TRANSCRIPTION REPRESSOR NIAR-RELATED"/>
    <property type="match status" value="1"/>
</dbReference>